<feature type="compositionally biased region" description="Low complexity" evidence="3">
    <location>
        <begin position="493"/>
        <end position="509"/>
    </location>
</feature>
<keyword evidence="4" id="KW-0472">Membrane</keyword>
<feature type="compositionally biased region" description="Pro residues" evidence="3">
    <location>
        <begin position="118"/>
        <end position="129"/>
    </location>
</feature>
<evidence type="ECO:0000256" key="2">
    <source>
        <dbReference type="SAM" id="Coils"/>
    </source>
</evidence>
<dbReference type="KEGG" id="bbel:109487658"/>
<name>A0A6P5AYM3_BRABE</name>
<dbReference type="Pfam" id="PF01391">
    <property type="entry name" value="Collagen"/>
    <property type="match status" value="1"/>
</dbReference>
<feature type="compositionally biased region" description="Gly residues" evidence="3">
    <location>
        <begin position="510"/>
        <end position="519"/>
    </location>
</feature>
<dbReference type="AlphaFoldDB" id="A0A6P5AYM3"/>
<keyword evidence="2" id="KW-0175">Coiled coil</keyword>
<keyword evidence="1" id="KW-0176">Collagen</keyword>
<feature type="region of interest" description="Disordered" evidence="3">
    <location>
        <begin position="111"/>
        <end position="282"/>
    </location>
</feature>
<feature type="region of interest" description="Disordered" evidence="3">
    <location>
        <begin position="1"/>
        <end position="26"/>
    </location>
</feature>
<dbReference type="GO" id="GO:0005581">
    <property type="term" value="C:collagen trimer"/>
    <property type="evidence" value="ECO:0007669"/>
    <property type="project" value="UniProtKB-KW"/>
</dbReference>
<accession>A0A6P5AYM3</accession>
<feature type="coiled-coil region" evidence="2">
    <location>
        <begin position="430"/>
        <end position="457"/>
    </location>
</feature>
<evidence type="ECO:0000313" key="5">
    <source>
        <dbReference type="Proteomes" id="UP000515135"/>
    </source>
</evidence>
<feature type="compositionally biased region" description="Basic and acidic residues" evidence="3">
    <location>
        <begin position="354"/>
        <end position="370"/>
    </location>
</feature>
<dbReference type="InterPro" id="IPR008160">
    <property type="entry name" value="Collagen"/>
</dbReference>
<proteinExistence type="predicted"/>
<dbReference type="InterPro" id="IPR016187">
    <property type="entry name" value="CTDL_fold"/>
</dbReference>
<keyword evidence="4" id="KW-1133">Transmembrane helix</keyword>
<dbReference type="InterPro" id="IPR050938">
    <property type="entry name" value="Collagen_Structural_Proteins"/>
</dbReference>
<dbReference type="PANTHER" id="PTHR37456">
    <property type="entry name" value="SI:CH211-266K2.1"/>
    <property type="match status" value="1"/>
</dbReference>
<feature type="transmembrane region" description="Helical" evidence="4">
    <location>
        <begin position="66"/>
        <end position="87"/>
    </location>
</feature>
<evidence type="ECO:0000256" key="3">
    <source>
        <dbReference type="SAM" id="MobiDB-lite"/>
    </source>
</evidence>
<dbReference type="PANTHER" id="PTHR37456:SF6">
    <property type="entry name" value="COLLAGEN ALPHA-1(XXIII) CHAIN-LIKE ISOFORM X2"/>
    <property type="match status" value="1"/>
</dbReference>
<dbReference type="Gene3D" id="3.10.100.10">
    <property type="entry name" value="Mannose-Binding Protein A, subunit A"/>
    <property type="match status" value="1"/>
</dbReference>
<dbReference type="GeneID" id="109487658"/>
<reference evidence="6" key="1">
    <citation type="submission" date="2025-08" db="UniProtKB">
        <authorList>
            <consortium name="RefSeq"/>
        </authorList>
    </citation>
    <scope>IDENTIFICATION</scope>
    <source>
        <tissue evidence="6">Gonad</tissue>
    </source>
</reference>
<feature type="transmembrane region" description="Helical" evidence="4">
    <location>
        <begin position="410"/>
        <end position="430"/>
    </location>
</feature>
<dbReference type="Proteomes" id="UP000515135">
    <property type="component" value="Unplaced"/>
</dbReference>
<evidence type="ECO:0000313" key="6">
    <source>
        <dbReference type="RefSeq" id="XP_019647221.1"/>
    </source>
</evidence>
<evidence type="ECO:0000256" key="1">
    <source>
        <dbReference type="ARBA" id="ARBA00023119"/>
    </source>
</evidence>
<sequence>MPRRQQHPKTCDTDTTPTEQPQTHDWRSTADAAANIPNSLYVSRAGVYDPPDDSKKKKWFNRCRKLWQVSNPVLVVVMAVLLLYFAGKYTEEMGKLQARVQELEQDNKRITTSAAWSPGPPGPIGPPGPSGEKGAVGAAGPTGNKGAVGPAGPKGKRGAVRVGPAGPMGEKGAVGPAGPTGNKGAVGPTGPTGKRGAVGPAGPKGRRGAVGPAGPTGKRGAVGPAGPTGRKGAMGPAGPTGRKGAMGPVGPRGRKGAVGPAGPTGEKGAMGPAGPTGEKGPIRPVAVRVGGSPGAFGPPGMSPGMPRRPERGSPCPEDGYKVYRGTCYKAFNTRKTFSDAGATCRQNGGTLAMPKDRDTTPTEQPQTHDWRSTADAAANIPNSLYVSRAGVCDPPDDSKKKKWFNRCRKLWQVSNPVLVVVMAVLLLYFAGKYTEEMGMLQARVQELERDNERITTEEPWGQLAYGKNGAVAPAGLREREEPWDQLALREKGAVGPAGPKGKRGAVGPAGPKGGKGAMGPPGPTGEKGPIRPVDVRVDHVLGKK</sequence>
<dbReference type="OrthoDB" id="10037288at2759"/>
<evidence type="ECO:0000256" key="4">
    <source>
        <dbReference type="SAM" id="Phobius"/>
    </source>
</evidence>
<keyword evidence="5" id="KW-1185">Reference proteome</keyword>
<keyword evidence="4" id="KW-0812">Transmembrane</keyword>
<dbReference type="RefSeq" id="XP_019647221.1">
    <property type="nucleotide sequence ID" value="XM_019791662.1"/>
</dbReference>
<dbReference type="InterPro" id="IPR016186">
    <property type="entry name" value="C-type_lectin-like/link_sf"/>
</dbReference>
<feature type="region of interest" description="Disordered" evidence="3">
    <location>
        <begin position="348"/>
        <end position="370"/>
    </location>
</feature>
<organism evidence="5 6">
    <name type="scientific">Branchiostoma belcheri</name>
    <name type="common">Amphioxus</name>
    <dbReference type="NCBI Taxonomy" id="7741"/>
    <lineage>
        <taxon>Eukaryota</taxon>
        <taxon>Metazoa</taxon>
        <taxon>Chordata</taxon>
        <taxon>Cephalochordata</taxon>
        <taxon>Leptocardii</taxon>
        <taxon>Amphioxiformes</taxon>
        <taxon>Branchiostomatidae</taxon>
        <taxon>Branchiostoma</taxon>
    </lineage>
</organism>
<feature type="region of interest" description="Disordered" evidence="3">
    <location>
        <begin position="492"/>
        <end position="544"/>
    </location>
</feature>
<dbReference type="CDD" id="cd00037">
    <property type="entry name" value="CLECT"/>
    <property type="match status" value="1"/>
</dbReference>
<gene>
    <name evidence="6" type="primary">LOC109487658</name>
</gene>
<feature type="compositionally biased region" description="Low complexity" evidence="3">
    <location>
        <begin position="144"/>
        <end position="153"/>
    </location>
</feature>
<dbReference type="SUPFAM" id="SSF56436">
    <property type="entry name" value="C-type lectin-like"/>
    <property type="match status" value="1"/>
</dbReference>
<feature type="region of interest" description="Disordered" evidence="3">
    <location>
        <begin position="296"/>
        <end position="317"/>
    </location>
</feature>
<feature type="compositionally biased region" description="Basic and acidic residues" evidence="3">
    <location>
        <begin position="533"/>
        <end position="544"/>
    </location>
</feature>
<protein>
    <submittedName>
        <fullName evidence="6">Collagen alpha-2(I) chain-like</fullName>
    </submittedName>
</protein>